<evidence type="ECO:0000256" key="6">
    <source>
        <dbReference type="ARBA" id="ARBA00023136"/>
    </source>
</evidence>
<reference evidence="10" key="1">
    <citation type="submission" date="2016-11" db="UniProtKB">
        <authorList>
            <consortium name="WormBaseParasite"/>
        </authorList>
    </citation>
    <scope>IDENTIFICATION</scope>
</reference>
<feature type="transmembrane region" description="Helical" evidence="8">
    <location>
        <begin position="363"/>
        <end position="383"/>
    </location>
</feature>
<evidence type="ECO:0000256" key="2">
    <source>
        <dbReference type="ARBA" id="ARBA00006618"/>
    </source>
</evidence>
<evidence type="ECO:0000313" key="9">
    <source>
        <dbReference type="Proteomes" id="UP000095280"/>
    </source>
</evidence>
<protein>
    <submittedName>
        <fullName evidence="10">TMEM132 domain-containing protein</fullName>
    </submittedName>
</protein>
<dbReference type="GO" id="GO:0051033">
    <property type="term" value="F:RNA transmembrane transporter activity"/>
    <property type="evidence" value="ECO:0007669"/>
    <property type="project" value="TreeGrafter"/>
</dbReference>
<name>A0A1I8JI49_9PLAT</name>
<comment type="similarity">
    <text evidence="2">Belongs to the SID1 family.</text>
</comment>
<organism evidence="9 10">
    <name type="scientific">Macrostomum lignano</name>
    <dbReference type="NCBI Taxonomy" id="282301"/>
    <lineage>
        <taxon>Eukaryota</taxon>
        <taxon>Metazoa</taxon>
        <taxon>Spiralia</taxon>
        <taxon>Lophotrochozoa</taxon>
        <taxon>Platyhelminthes</taxon>
        <taxon>Rhabditophora</taxon>
        <taxon>Macrostomorpha</taxon>
        <taxon>Macrostomida</taxon>
        <taxon>Macrostomidae</taxon>
        <taxon>Macrostomum</taxon>
    </lineage>
</organism>
<dbReference type="WBParaSite" id="maker-uti_cns_0048242-snap-gene-0.21-mRNA-1">
    <property type="protein sequence ID" value="maker-uti_cns_0048242-snap-gene-0.21-mRNA-1"/>
    <property type="gene ID" value="maker-uti_cns_0048242-snap-gene-0.21"/>
</dbReference>
<dbReference type="PANTHER" id="PTHR12185:SF14">
    <property type="entry name" value="CHOLESTEROL UPTAKE PROTEIN 1"/>
    <property type="match status" value="1"/>
</dbReference>
<dbReference type="Pfam" id="PF13965">
    <property type="entry name" value="SID-1_RNA_chan"/>
    <property type="match status" value="1"/>
</dbReference>
<evidence type="ECO:0000256" key="5">
    <source>
        <dbReference type="ARBA" id="ARBA00022989"/>
    </source>
</evidence>
<dbReference type="PANTHER" id="PTHR12185">
    <property type="entry name" value="SID1 TRANSMEMBRANE FAMILY MEMEBER"/>
    <property type="match status" value="1"/>
</dbReference>
<accession>A0A1I8JI49</accession>
<dbReference type="Proteomes" id="UP000095280">
    <property type="component" value="Unplaced"/>
</dbReference>
<keyword evidence="6 8" id="KW-0472">Membrane</keyword>
<dbReference type="GO" id="GO:0003725">
    <property type="term" value="F:double-stranded RNA binding"/>
    <property type="evidence" value="ECO:0007669"/>
    <property type="project" value="TreeGrafter"/>
</dbReference>
<proteinExistence type="inferred from homology"/>
<evidence type="ECO:0000256" key="4">
    <source>
        <dbReference type="ARBA" id="ARBA00022729"/>
    </source>
</evidence>
<keyword evidence="4" id="KW-0732">Signal</keyword>
<evidence type="ECO:0000313" key="10">
    <source>
        <dbReference type="WBParaSite" id="maker-uti_cns_0048242-snap-gene-0.21-mRNA-1"/>
    </source>
</evidence>
<keyword evidence="9" id="KW-1185">Reference proteome</keyword>
<keyword evidence="3 8" id="KW-0812">Transmembrane</keyword>
<keyword evidence="5 8" id="KW-1133">Transmembrane helix</keyword>
<keyword evidence="7" id="KW-0325">Glycoprotein</keyword>
<dbReference type="InterPro" id="IPR025958">
    <property type="entry name" value="SID1_TM_fam"/>
</dbReference>
<evidence type="ECO:0000256" key="7">
    <source>
        <dbReference type="ARBA" id="ARBA00023180"/>
    </source>
</evidence>
<evidence type="ECO:0000256" key="3">
    <source>
        <dbReference type="ARBA" id="ARBA00022692"/>
    </source>
</evidence>
<evidence type="ECO:0000256" key="8">
    <source>
        <dbReference type="SAM" id="Phobius"/>
    </source>
</evidence>
<dbReference type="GO" id="GO:0005764">
    <property type="term" value="C:lysosome"/>
    <property type="evidence" value="ECO:0007669"/>
    <property type="project" value="TreeGrafter"/>
</dbReference>
<dbReference type="GO" id="GO:0005886">
    <property type="term" value="C:plasma membrane"/>
    <property type="evidence" value="ECO:0007669"/>
    <property type="project" value="TreeGrafter"/>
</dbReference>
<evidence type="ECO:0000256" key="1">
    <source>
        <dbReference type="ARBA" id="ARBA00004141"/>
    </source>
</evidence>
<comment type="subcellular location">
    <subcellularLocation>
        <location evidence="1">Membrane</location>
        <topology evidence="1">Multi-pass membrane protein</topology>
    </subcellularLocation>
</comment>
<sequence length="412" mass="43608">WVPSESASIDEAHTAVISRLRPYQAEFSIPAEQLLDAAFRLRVMSPNASAVAPVLIGLQHRESVESWIITAPLATVARTLCPPMSLSREFELATDWELLTLTIATQSARPVLVEFSGQLMSDFTVTPGSSVSFTVESADSPQLLAIRVPSGPAALQTAWRLAFRAAPSIRCALVQLHQARCPLSDSGSSVISAQTLTGSGYLLVSAAAATIRSANSTLSTFFLTVRTFPDGGGQCGILDTGISDVGGGQTNFSLTVQSLPVHAASLPVALTAGCLLLLLLLAPVCARICWKAPGPAAVADRNKARTSPEANYELGSPVRDTPVDTVDQSQLCTCRPLPDGVVSLEDVISDAVDAADGRRQTRYCVHAAVAAVFFCLPALQLVMSSQRLLHESGDQDLCYYNFACLLPVTVLG</sequence>
<feature type="transmembrane region" description="Helical" evidence="8">
    <location>
        <begin position="259"/>
        <end position="281"/>
    </location>
</feature>
<dbReference type="AlphaFoldDB" id="A0A1I8JI49"/>